<feature type="domain" description="PTS EIIB type-2" evidence="7">
    <location>
        <begin position="401"/>
        <end position="490"/>
    </location>
</feature>
<dbReference type="Gene3D" id="3.40.50.2300">
    <property type="match status" value="1"/>
</dbReference>
<keyword evidence="2" id="KW-0677">Repeat</keyword>
<organism evidence="9 10">
    <name type="scientific">Eubacterium multiforme</name>
    <dbReference type="NCBI Taxonomy" id="83339"/>
    <lineage>
        <taxon>Bacteria</taxon>
        <taxon>Bacillati</taxon>
        <taxon>Bacillota</taxon>
        <taxon>Clostridia</taxon>
        <taxon>Eubacteriales</taxon>
        <taxon>Eubacteriaceae</taxon>
        <taxon>Eubacterium</taxon>
    </lineage>
</organism>
<dbReference type="Proteomes" id="UP001228504">
    <property type="component" value="Unassembled WGS sequence"/>
</dbReference>
<feature type="domain" description="PTS EIIA type-2" evidence="6">
    <location>
        <begin position="493"/>
        <end position="632"/>
    </location>
</feature>
<evidence type="ECO:0000313" key="10">
    <source>
        <dbReference type="Proteomes" id="UP001228504"/>
    </source>
</evidence>
<gene>
    <name evidence="9" type="ORF">J2S18_003066</name>
</gene>
<sequence>MKEKKILCKLMECKNPISSKELSYLIKMSSKSTMKVLKWLSKEIEDYGAIIEAKRGAGYKLKIKNKILFEKFITEFLSEDNNSTNFEAQDSRVNYLINKFLESNKYIKVSDLISEMFISRSQVFKDLKYVKSFIKSYGLALENKPHYGLRIKGDEFHYRRCLASIYMKKNNQVINEIEEKNNKFHQDMKKIKIIISNILQNDTYRISDVFEERLVAHLYTTVIRIKRGYIIPENKEILDIQKREKEYELACKIGKMLEKEFNLEFTEQECGFIAVHLSSKSMNDEKNILNIPPEANDLVDEMLIKIKKEKDIDLRNNLDLRILLALHIVPLKTRIRYKMPLKNLLLSEIKTKFLAAYEIAICATTLINNKYDINLSEDEIGYFALHFQVALSKSLNEIKKKNIVIVCSSGRGSSQLLKYKFMLNFEKYIESILICNANEINYINLNNVDYVFSTIPVQCHLPVFQINHFLENSDMKKIERILLNKNSEKDVLKYFPNNLFLGEIDFNSKEEVLEYMVNTLRKVKNIPENFLEEILNREEFATTDLSSNVAFPHPQKALTDETFVVVAILKKPIFWGKNKIQVVFLASIEKGEIKDLERFYKSISIIMCSNKYINELIKKPEIKTLNKILNEVN</sequence>
<reference evidence="9 10" key="1">
    <citation type="submission" date="2023-07" db="EMBL/GenBank/DDBJ databases">
        <title>Genomic Encyclopedia of Type Strains, Phase IV (KMG-IV): sequencing the most valuable type-strain genomes for metagenomic binning, comparative biology and taxonomic classification.</title>
        <authorList>
            <person name="Goeker M."/>
        </authorList>
    </citation>
    <scope>NUCLEOTIDE SEQUENCE [LARGE SCALE GENOMIC DNA]</scope>
    <source>
        <strain evidence="9 10">DSM 20694</strain>
    </source>
</reference>
<name>A0ABT9UXP6_9FIRM</name>
<dbReference type="EMBL" id="JAUSUF010000017">
    <property type="protein sequence ID" value="MDQ0151090.1"/>
    <property type="molecule type" value="Genomic_DNA"/>
</dbReference>
<dbReference type="InterPro" id="IPR036634">
    <property type="entry name" value="PRD_sf"/>
</dbReference>
<evidence type="ECO:0000256" key="3">
    <source>
        <dbReference type="ARBA" id="ARBA00023015"/>
    </source>
</evidence>
<dbReference type="SUPFAM" id="SSF52794">
    <property type="entry name" value="PTS system IIB component-like"/>
    <property type="match status" value="1"/>
</dbReference>
<dbReference type="InterPro" id="IPR013011">
    <property type="entry name" value="PTS_EIIB_2"/>
</dbReference>
<keyword evidence="5" id="KW-0804">Transcription</keyword>
<accession>A0ABT9UXP6</accession>
<dbReference type="PANTHER" id="PTHR30185">
    <property type="entry name" value="CRYPTIC BETA-GLUCOSIDE BGL OPERON ANTITERMINATOR"/>
    <property type="match status" value="1"/>
</dbReference>
<dbReference type="Gene3D" id="1.10.1790.10">
    <property type="entry name" value="PRD domain"/>
    <property type="match status" value="2"/>
</dbReference>
<dbReference type="SUPFAM" id="SSF63520">
    <property type="entry name" value="PTS-regulatory domain, PRD"/>
    <property type="match status" value="2"/>
</dbReference>
<evidence type="ECO:0000313" key="9">
    <source>
        <dbReference type="EMBL" id="MDQ0151090.1"/>
    </source>
</evidence>
<evidence type="ECO:0000259" key="6">
    <source>
        <dbReference type="PROSITE" id="PS51094"/>
    </source>
</evidence>
<dbReference type="SUPFAM" id="SSF55804">
    <property type="entry name" value="Phoshotransferase/anion transport protein"/>
    <property type="match status" value="1"/>
</dbReference>
<evidence type="ECO:0000256" key="5">
    <source>
        <dbReference type="ARBA" id="ARBA00023163"/>
    </source>
</evidence>
<evidence type="ECO:0000259" key="7">
    <source>
        <dbReference type="PROSITE" id="PS51099"/>
    </source>
</evidence>
<keyword evidence="10" id="KW-1185">Reference proteome</keyword>
<dbReference type="InterPro" id="IPR050661">
    <property type="entry name" value="BglG_antiterminators"/>
</dbReference>
<dbReference type="PROSITE" id="PS51094">
    <property type="entry name" value="PTS_EIIA_TYPE_2"/>
    <property type="match status" value="1"/>
</dbReference>
<dbReference type="PROSITE" id="PS51372">
    <property type="entry name" value="PRD_2"/>
    <property type="match status" value="2"/>
</dbReference>
<evidence type="ECO:0000256" key="4">
    <source>
        <dbReference type="ARBA" id="ARBA00023159"/>
    </source>
</evidence>
<dbReference type="InterPro" id="IPR036388">
    <property type="entry name" value="WH-like_DNA-bd_sf"/>
</dbReference>
<dbReference type="Pfam" id="PF05043">
    <property type="entry name" value="Mga"/>
    <property type="match status" value="1"/>
</dbReference>
<dbReference type="PROSITE" id="PS51099">
    <property type="entry name" value="PTS_EIIB_TYPE_2"/>
    <property type="match status" value="1"/>
</dbReference>
<dbReference type="PANTHER" id="PTHR30185:SF13">
    <property type="entry name" value="LICABCH OPERON REGULATOR-RELATED"/>
    <property type="match status" value="1"/>
</dbReference>
<feature type="domain" description="PRD" evidence="8">
    <location>
        <begin position="179"/>
        <end position="287"/>
    </location>
</feature>
<dbReference type="Gene3D" id="3.40.930.10">
    <property type="entry name" value="Mannitol-specific EII, Chain A"/>
    <property type="match status" value="1"/>
</dbReference>
<keyword evidence="3" id="KW-0805">Transcription regulation</keyword>
<dbReference type="InterPro" id="IPR002178">
    <property type="entry name" value="PTS_EIIA_type-2_dom"/>
</dbReference>
<dbReference type="InterPro" id="IPR011608">
    <property type="entry name" value="PRD"/>
</dbReference>
<dbReference type="RefSeq" id="WP_307488056.1">
    <property type="nucleotide sequence ID" value="NZ_JAUSUF010000017.1"/>
</dbReference>
<dbReference type="InterPro" id="IPR016152">
    <property type="entry name" value="PTrfase/Anion_transptr"/>
</dbReference>
<keyword evidence="1" id="KW-0808">Transferase</keyword>
<dbReference type="Gene3D" id="1.10.10.10">
    <property type="entry name" value="Winged helix-like DNA-binding domain superfamily/Winged helix DNA-binding domain"/>
    <property type="match status" value="1"/>
</dbReference>
<comment type="caution">
    <text evidence="9">The sequence shown here is derived from an EMBL/GenBank/DDBJ whole genome shotgun (WGS) entry which is preliminary data.</text>
</comment>
<evidence type="ECO:0000256" key="1">
    <source>
        <dbReference type="ARBA" id="ARBA00022679"/>
    </source>
</evidence>
<evidence type="ECO:0000259" key="8">
    <source>
        <dbReference type="PROSITE" id="PS51372"/>
    </source>
</evidence>
<protein>
    <submittedName>
        <fullName evidence="9">Lichenan operon transcriptional antiterminator</fullName>
    </submittedName>
</protein>
<dbReference type="InterPro" id="IPR036095">
    <property type="entry name" value="PTS_EIIB-like_sf"/>
</dbReference>
<feature type="domain" description="PRD" evidence="8">
    <location>
        <begin position="290"/>
        <end position="397"/>
    </location>
</feature>
<keyword evidence="4" id="KW-0010">Activator</keyword>
<dbReference type="CDD" id="cd05568">
    <property type="entry name" value="PTS_IIB_bgl_like"/>
    <property type="match status" value="1"/>
</dbReference>
<dbReference type="InterPro" id="IPR007737">
    <property type="entry name" value="Mga_HTH"/>
</dbReference>
<dbReference type="Pfam" id="PF00359">
    <property type="entry name" value="PTS_EIIA_2"/>
    <property type="match status" value="1"/>
</dbReference>
<evidence type="ECO:0000256" key="2">
    <source>
        <dbReference type="ARBA" id="ARBA00022737"/>
    </source>
</evidence>
<proteinExistence type="predicted"/>
<dbReference type="Pfam" id="PF00874">
    <property type="entry name" value="PRD"/>
    <property type="match status" value="2"/>
</dbReference>